<comment type="miscellaneous">
    <text evidence="17">Bacitracin is thought to be involved in the inhibition of peptidoglycan synthesis by sequestering undecaprenyl diphosphate, thereby reducing the pool of lipid carrier available.</text>
</comment>
<evidence type="ECO:0000256" key="14">
    <source>
        <dbReference type="ARBA" id="ARBA00032707"/>
    </source>
</evidence>
<dbReference type="Pfam" id="PF02673">
    <property type="entry name" value="BacA"/>
    <property type="match status" value="1"/>
</dbReference>
<evidence type="ECO:0000313" key="19">
    <source>
        <dbReference type="Proteomes" id="UP000190814"/>
    </source>
</evidence>
<dbReference type="STRING" id="39495.SAMN02745111_00381"/>
<reference evidence="18 19" key="1">
    <citation type="submission" date="2017-02" db="EMBL/GenBank/DDBJ databases">
        <authorList>
            <person name="Peterson S.W."/>
        </authorList>
    </citation>
    <scope>NUCLEOTIDE SEQUENCE [LARGE SCALE GENOMIC DNA]</scope>
    <source>
        <strain evidence="18 19">ATCC 35992</strain>
    </source>
</reference>
<feature type="transmembrane region" description="Helical" evidence="17">
    <location>
        <begin position="147"/>
        <end position="165"/>
    </location>
</feature>
<dbReference type="GO" id="GO:0071555">
    <property type="term" value="P:cell wall organization"/>
    <property type="evidence" value="ECO:0007669"/>
    <property type="project" value="UniProtKB-KW"/>
</dbReference>
<evidence type="ECO:0000256" key="6">
    <source>
        <dbReference type="ARBA" id="ARBA00022692"/>
    </source>
</evidence>
<evidence type="ECO:0000256" key="16">
    <source>
        <dbReference type="ARBA" id="ARBA00047594"/>
    </source>
</evidence>
<dbReference type="HAMAP" id="MF_01006">
    <property type="entry name" value="Undec_diphosphatase"/>
    <property type="match status" value="1"/>
</dbReference>
<dbReference type="Proteomes" id="UP000190814">
    <property type="component" value="Unassembled WGS sequence"/>
</dbReference>
<gene>
    <name evidence="17" type="primary">uppP</name>
    <name evidence="18" type="ORF">SAMN02745111_00381</name>
</gene>
<dbReference type="OrthoDB" id="9808289at2"/>
<keyword evidence="6 17" id="KW-0812">Transmembrane</keyword>
<dbReference type="InterPro" id="IPR003824">
    <property type="entry name" value="UppP"/>
</dbReference>
<evidence type="ECO:0000256" key="3">
    <source>
        <dbReference type="ARBA" id="ARBA00012374"/>
    </source>
</evidence>
<evidence type="ECO:0000256" key="15">
    <source>
        <dbReference type="ARBA" id="ARBA00032932"/>
    </source>
</evidence>
<protein>
    <recommendedName>
        <fullName evidence="4 17">Undecaprenyl-diphosphatase</fullName>
        <ecNumber evidence="3 17">3.6.1.27</ecNumber>
    </recommendedName>
    <alternativeName>
        <fullName evidence="15 17">Bacitracin resistance protein</fullName>
    </alternativeName>
    <alternativeName>
        <fullName evidence="14 17">Undecaprenyl pyrophosphate phosphatase</fullName>
    </alternativeName>
</protein>
<comment type="catalytic activity">
    <reaction evidence="16 17">
        <text>di-trans,octa-cis-undecaprenyl diphosphate + H2O = di-trans,octa-cis-undecaprenyl phosphate + phosphate + H(+)</text>
        <dbReference type="Rhea" id="RHEA:28094"/>
        <dbReference type="ChEBI" id="CHEBI:15377"/>
        <dbReference type="ChEBI" id="CHEBI:15378"/>
        <dbReference type="ChEBI" id="CHEBI:43474"/>
        <dbReference type="ChEBI" id="CHEBI:58405"/>
        <dbReference type="ChEBI" id="CHEBI:60392"/>
        <dbReference type="EC" id="3.6.1.27"/>
    </reaction>
</comment>
<feature type="transmembrane region" description="Helical" evidence="17">
    <location>
        <begin position="42"/>
        <end position="61"/>
    </location>
</feature>
<keyword evidence="11 17" id="KW-0472">Membrane</keyword>
<feature type="transmembrane region" description="Helical" evidence="17">
    <location>
        <begin position="283"/>
        <end position="301"/>
    </location>
</feature>
<dbReference type="RefSeq" id="WP_078765274.1">
    <property type="nucleotide sequence ID" value="NZ_FUXZ01000003.1"/>
</dbReference>
<dbReference type="GO" id="GO:0008360">
    <property type="term" value="P:regulation of cell shape"/>
    <property type="evidence" value="ECO:0007669"/>
    <property type="project" value="UniProtKB-KW"/>
</dbReference>
<sequence length="302" mass="33250">MKIWQVILFAVLQGITEFLPVSSSGHLVLLKNLLGLETTVSVSFDVMLHVGTLFAVFVCYWKDIKRLIVEGIGILVDCCYNVGVYFNNKKILSASQKDGVDWELKGYRRVIKSAYRKFALLVIVSSIPTAILGVIERKLIEDRVVTSALVPGIFLLITGLMLLLIDRLEEGNKTPKHTTYWDAVLVGIAQGIGTLPGISRSGSTITAGVAVGMKREFAIKYSFIMSIPAIIGAAIFEIGDMKNEHLTKLDLRNYAIGMVVAAMVGFICIKLLVALIRDKKMFCFTYYCFAIGSIAIISSIIL</sequence>
<evidence type="ECO:0000256" key="7">
    <source>
        <dbReference type="ARBA" id="ARBA00022801"/>
    </source>
</evidence>
<comment type="function">
    <text evidence="17">Catalyzes the dephosphorylation of undecaprenyl diphosphate (UPP). Confers resistance to bacitracin.</text>
</comment>
<evidence type="ECO:0000256" key="13">
    <source>
        <dbReference type="ARBA" id="ARBA00023316"/>
    </source>
</evidence>
<comment type="subcellular location">
    <subcellularLocation>
        <location evidence="1 17">Cell membrane</location>
        <topology evidence="1 17">Multi-pass membrane protein</topology>
    </subcellularLocation>
</comment>
<evidence type="ECO:0000256" key="5">
    <source>
        <dbReference type="ARBA" id="ARBA00022475"/>
    </source>
</evidence>
<organism evidence="18 19">
    <name type="scientific">Eubacterium uniforme</name>
    <dbReference type="NCBI Taxonomy" id="39495"/>
    <lineage>
        <taxon>Bacteria</taxon>
        <taxon>Bacillati</taxon>
        <taxon>Bacillota</taxon>
        <taxon>Clostridia</taxon>
        <taxon>Eubacteriales</taxon>
        <taxon>Eubacteriaceae</taxon>
        <taxon>Eubacterium</taxon>
    </lineage>
</organism>
<keyword evidence="19" id="KW-1185">Reference proteome</keyword>
<evidence type="ECO:0000256" key="11">
    <source>
        <dbReference type="ARBA" id="ARBA00023136"/>
    </source>
</evidence>
<proteinExistence type="inferred from homology"/>
<evidence type="ECO:0000256" key="10">
    <source>
        <dbReference type="ARBA" id="ARBA00022989"/>
    </source>
</evidence>
<evidence type="ECO:0000313" key="18">
    <source>
        <dbReference type="EMBL" id="SKA61125.1"/>
    </source>
</evidence>
<evidence type="ECO:0000256" key="12">
    <source>
        <dbReference type="ARBA" id="ARBA00023251"/>
    </source>
</evidence>
<keyword evidence="8 17" id="KW-0133">Cell shape</keyword>
<comment type="similarity">
    <text evidence="2 17">Belongs to the UppP family.</text>
</comment>
<name>A0A1T4V812_9FIRM</name>
<dbReference type="EC" id="3.6.1.27" evidence="3 17"/>
<dbReference type="EMBL" id="FUXZ01000003">
    <property type="protein sequence ID" value="SKA61125.1"/>
    <property type="molecule type" value="Genomic_DNA"/>
</dbReference>
<feature type="transmembrane region" description="Helical" evidence="17">
    <location>
        <begin position="254"/>
        <end position="276"/>
    </location>
</feature>
<keyword evidence="12 17" id="KW-0046">Antibiotic resistance</keyword>
<evidence type="ECO:0000256" key="8">
    <source>
        <dbReference type="ARBA" id="ARBA00022960"/>
    </source>
</evidence>
<keyword evidence="10 17" id="KW-1133">Transmembrane helix</keyword>
<dbReference type="AlphaFoldDB" id="A0A1T4V812"/>
<feature type="transmembrane region" description="Helical" evidence="17">
    <location>
        <begin position="221"/>
        <end position="239"/>
    </location>
</feature>
<dbReference type="GO" id="GO:0046677">
    <property type="term" value="P:response to antibiotic"/>
    <property type="evidence" value="ECO:0007669"/>
    <property type="project" value="UniProtKB-UniRule"/>
</dbReference>
<feature type="transmembrane region" description="Helical" evidence="17">
    <location>
        <begin position="118"/>
        <end position="135"/>
    </location>
</feature>
<evidence type="ECO:0000256" key="1">
    <source>
        <dbReference type="ARBA" id="ARBA00004651"/>
    </source>
</evidence>
<keyword evidence="5 17" id="KW-1003">Cell membrane</keyword>
<dbReference type="GO" id="GO:0005886">
    <property type="term" value="C:plasma membrane"/>
    <property type="evidence" value="ECO:0007669"/>
    <property type="project" value="UniProtKB-SubCell"/>
</dbReference>
<keyword evidence="9 17" id="KW-0573">Peptidoglycan synthesis</keyword>
<evidence type="ECO:0000256" key="2">
    <source>
        <dbReference type="ARBA" id="ARBA00010621"/>
    </source>
</evidence>
<keyword evidence="7 17" id="KW-0378">Hydrolase</keyword>
<evidence type="ECO:0000256" key="9">
    <source>
        <dbReference type="ARBA" id="ARBA00022984"/>
    </source>
</evidence>
<dbReference type="PANTHER" id="PTHR30622">
    <property type="entry name" value="UNDECAPRENYL-DIPHOSPHATASE"/>
    <property type="match status" value="1"/>
</dbReference>
<keyword evidence="13 17" id="KW-0961">Cell wall biogenesis/degradation</keyword>
<evidence type="ECO:0000256" key="4">
    <source>
        <dbReference type="ARBA" id="ARBA00021581"/>
    </source>
</evidence>
<dbReference type="GO" id="GO:0009252">
    <property type="term" value="P:peptidoglycan biosynthetic process"/>
    <property type="evidence" value="ECO:0007669"/>
    <property type="project" value="UniProtKB-KW"/>
</dbReference>
<dbReference type="PANTHER" id="PTHR30622:SF2">
    <property type="entry name" value="UNDECAPRENYL-DIPHOSPHATASE"/>
    <property type="match status" value="1"/>
</dbReference>
<evidence type="ECO:0000256" key="17">
    <source>
        <dbReference type="HAMAP-Rule" id="MF_01006"/>
    </source>
</evidence>
<dbReference type="GO" id="GO:0050380">
    <property type="term" value="F:undecaprenyl-diphosphatase activity"/>
    <property type="evidence" value="ECO:0007669"/>
    <property type="project" value="UniProtKB-UniRule"/>
</dbReference>
<accession>A0A1T4V812</accession>